<dbReference type="PANTHER" id="PTHR43386:SF1">
    <property type="entry name" value="D,D-DIPEPTIDE TRANSPORT SYSTEM PERMEASE PROTEIN DDPC-RELATED"/>
    <property type="match status" value="1"/>
</dbReference>
<dbReference type="AlphaFoldDB" id="H2J7U8"/>
<keyword evidence="4 7" id="KW-0812">Transmembrane</keyword>
<evidence type="ECO:0000256" key="3">
    <source>
        <dbReference type="ARBA" id="ARBA00022475"/>
    </source>
</evidence>
<keyword evidence="5 7" id="KW-1133">Transmembrane helix</keyword>
<keyword evidence="2 7" id="KW-0813">Transport</keyword>
<evidence type="ECO:0000256" key="1">
    <source>
        <dbReference type="ARBA" id="ARBA00004651"/>
    </source>
</evidence>
<dbReference type="Gene3D" id="1.10.3720.10">
    <property type="entry name" value="MetI-like"/>
    <property type="match status" value="1"/>
</dbReference>
<evidence type="ECO:0000256" key="4">
    <source>
        <dbReference type="ARBA" id="ARBA00022692"/>
    </source>
</evidence>
<evidence type="ECO:0000256" key="7">
    <source>
        <dbReference type="RuleBase" id="RU363032"/>
    </source>
</evidence>
<accession>H2J7U8</accession>
<keyword evidence="3" id="KW-1003">Cell membrane</keyword>
<dbReference type="PANTHER" id="PTHR43386">
    <property type="entry name" value="OLIGOPEPTIDE TRANSPORT SYSTEM PERMEASE PROTEIN APPC"/>
    <property type="match status" value="1"/>
</dbReference>
<dbReference type="RefSeq" id="WP_014296511.1">
    <property type="nucleotide sequence ID" value="NC_016751.1"/>
</dbReference>
<sequence>MKEWLKNHEGLYYTFTNRRVIFGSIVLIFFVLLAIIGPMIAKFDPLDTSSMPYSPPNSTNWLGTTTFGHDIFSQLVYGLRSSLYLGIIGGGIATIVGLIIGFISGYLGGFSDEFLMMITNIMMVIPTMALLIIIAAYLPYRGVTIESIIIGLTSWPWTARAVRSQTLSLKSREFVQLAKITAVKPMKIVFKEIAPNMMSYVFMVFILQFGGAILSAIGLDFIGLGPTRGVSLGTMLQQAVLWSAIQLKMWWWVVPPGLVITIFVGTLFYVNTGLDEAFNPRLRKQ</sequence>
<protein>
    <submittedName>
        <fullName evidence="9">ABC-type dipeptide/oligopeptide/nickel transport system, permease component</fullName>
    </submittedName>
</protein>
<dbReference type="eggNOG" id="COG1173">
    <property type="taxonomic scope" value="Bacteria"/>
</dbReference>
<reference evidence="10" key="2">
    <citation type="submission" date="2012-01" db="EMBL/GenBank/DDBJ databases">
        <title>Complete sequence of chromosome of Marinitoga piezophila KA3.</title>
        <authorList>
            <person name="Lucas S."/>
            <person name="Han J."/>
            <person name="Lapidus A."/>
            <person name="Cheng J.-F."/>
            <person name="Goodwin L."/>
            <person name="Pitluck S."/>
            <person name="Peters L."/>
            <person name="Mikhailova N."/>
            <person name="Teshima H."/>
            <person name="Detter J.C."/>
            <person name="Han C."/>
            <person name="Tapia R."/>
            <person name="Land M."/>
            <person name="Hauser L."/>
            <person name="Kyrpides N."/>
            <person name="Ivanova N."/>
            <person name="Pagani I."/>
            <person name="Jebbar M."/>
            <person name="Vannier P."/>
            <person name="Oger P."/>
            <person name="Cario A."/>
            <person name="Bartlett D."/>
            <person name="Noll K.M."/>
            <person name="Woyke T."/>
        </authorList>
    </citation>
    <scope>NUCLEOTIDE SEQUENCE [LARGE SCALE GENOMIC DNA]</scope>
    <source>
        <strain evidence="10">DSM 14283 / JCM 11233 / KA3</strain>
    </source>
</reference>
<feature type="domain" description="ABC transmembrane type-1" evidence="8">
    <location>
        <begin position="79"/>
        <end position="271"/>
    </location>
</feature>
<feature type="transmembrane region" description="Helical" evidence="7">
    <location>
        <begin position="20"/>
        <end position="41"/>
    </location>
</feature>
<feature type="transmembrane region" description="Helical" evidence="7">
    <location>
        <begin position="114"/>
        <end position="138"/>
    </location>
</feature>
<dbReference type="EMBL" id="CP003257">
    <property type="protein sequence ID" value="AEX85439.1"/>
    <property type="molecule type" value="Genomic_DNA"/>
</dbReference>
<evidence type="ECO:0000259" key="8">
    <source>
        <dbReference type="PROSITE" id="PS50928"/>
    </source>
</evidence>
<dbReference type="OrthoDB" id="9783218at2"/>
<proteinExistence type="inferred from homology"/>
<dbReference type="KEGG" id="mpz:Marpi_1027"/>
<dbReference type="CDD" id="cd06261">
    <property type="entry name" value="TM_PBP2"/>
    <property type="match status" value="1"/>
</dbReference>
<name>H2J7U8_MARPK</name>
<feature type="transmembrane region" description="Helical" evidence="7">
    <location>
        <begin position="83"/>
        <end position="108"/>
    </location>
</feature>
<dbReference type="InterPro" id="IPR025966">
    <property type="entry name" value="OppC_N"/>
</dbReference>
<evidence type="ECO:0000256" key="5">
    <source>
        <dbReference type="ARBA" id="ARBA00022989"/>
    </source>
</evidence>
<feature type="transmembrane region" description="Helical" evidence="7">
    <location>
        <begin position="249"/>
        <end position="274"/>
    </location>
</feature>
<dbReference type="GO" id="GO:0055085">
    <property type="term" value="P:transmembrane transport"/>
    <property type="evidence" value="ECO:0007669"/>
    <property type="project" value="InterPro"/>
</dbReference>
<comment type="similarity">
    <text evidence="7">Belongs to the binding-protein-dependent transport system permease family.</text>
</comment>
<dbReference type="GO" id="GO:0005886">
    <property type="term" value="C:plasma membrane"/>
    <property type="evidence" value="ECO:0007669"/>
    <property type="project" value="UniProtKB-SubCell"/>
</dbReference>
<evidence type="ECO:0000256" key="6">
    <source>
        <dbReference type="ARBA" id="ARBA00023136"/>
    </source>
</evidence>
<dbReference type="InterPro" id="IPR000515">
    <property type="entry name" value="MetI-like"/>
</dbReference>
<feature type="transmembrane region" description="Helical" evidence="7">
    <location>
        <begin position="200"/>
        <end position="222"/>
    </location>
</feature>
<dbReference type="SUPFAM" id="SSF161098">
    <property type="entry name" value="MetI-like"/>
    <property type="match status" value="1"/>
</dbReference>
<gene>
    <name evidence="9" type="ordered locus">Marpi_1027</name>
</gene>
<evidence type="ECO:0000313" key="9">
    <source>
        <dbReference type="EMBL" id="AEX85439.1"/>
    </source>
</evidence>
<organism evidence="9 10">
    <name type="scientific">Marinitoga piezophila (strain DSM 14283 / JCM 11233 / KA3)</name>
    <dbReference type="NCBI Taxonomy" id="443254"/>
    <lineage>
        <taxon>Bacteria</taxon>
        <taxon>Thermotogati</taxon>
        <taxon>Thermotogota</taxon>
        <taxon>Thermotogae</taxon>
        <taxon>Petrotogales</taxon>
        <taxon>Petrotogaceae</taxon>
        <taxon>Marinitoga</taxon>
    </lineage>
</organism>
<keyword evidence="10" id="KW-1185">Reference proteome</keyword>
<dbReference type="InterPro" id="IPR050366">
    <property type="entry name" value="BP-dependent_transpt_permease"/>
</dbReference>
<reference evidence="9 10" key="1">
    <citation type="journal article" date="2012" name="J. Bacteriol.">
        <title>Complete Genome Sequence of the Thermophilic, Piezophilic, Heterotrophic Bacterium Marinitoga piezophila KA3.</title>
        <authorList>
            <person name="Lucas S."/>
            <person name="Han J."/>
            <person name="Lapidus A."/>
            <person name="Cheng J.F."/>
            <person name="Goodwin L.A."/>
            <person name="Pitluck S."/>
            <person name="Peters L."/>
            <person name="Mikhailova N."/>
            <person name="Teshima H."/>
            <person name="Detter J.C."/>
            <person name="Han C."/>
            <person name="Tapia R."/>
            <person name="Land M."/>
            <person name="Hauser L."/>
            <person name="Kyrpides N.C."/>
            <person name="Ivanova N."/>
            <person name="Pagani I."/>
            <person name="Vannier P."/>
            <person name="Oger P."/>
            <person name="Bartlett D.H."/>
            <person name="Noll K.M."/>
            <person name="Woyke T."/>
            <person name="Jebbar M."/>
        </authorList>
    </citation>
    <scope>NUCLEOTIDE SEQUENCE [LARGE SCALE GENOMIC DNA]</scope>
    <source>
        <strain evidence="10">DSM 14283 / JCM 11233 / KA3</strain>
    </source>
</reference>
<dbReference type="Pfam" id="PF12911">
    <property type="entry name" value="OppC_N"/>
    <property type="match status" value="1"/>
</dbReference>
<dbReference type="STRING" id="443254.Marpi_1027"/>
<dbReference type="PROSITE" id="PS50928">
    <property type="entry name" value="ABC_TM1"/>
    <property type="match status" value="1"/>
</dbReference>
<evidence type="ECO:0000256" key="2">
    <source>
        <dbReference type="ARBA" id="ARBA00022448"/>
    </source>
</evidence>
<dbReference type="InterPro" id="IPR035906">
    <property type="entry name" value="MetI-like_sf"/>
</dbReference>
<keyword evidence="6 7" id="KW-0472">Membrane</keyword>
<dbReference type="HOGENOM" id="CLU_028518_8_0_0"/>
<comment type="subcellular location">
    <subcellularLocation>
        <location evidence="1 7">Cell membrane</location>
        <topology evidence="1 7">Multi-pass membrane protein</topology>
    </subcellularLocation>
</comment>
<dbReference type="Proteomes" id="UP000007161">
    <property type="component" value="Chromosome"/>
</dbReference>
<evidence type="ECO:0000313" key="10">
    <source>
        <dbReference type="Proteomes" id="UP000007161"/>
    </source>
</evidence>
<dbReference type="Pfam" id="PF00528">
    <property type="entry name" value="BPD_transp_1"/>
    <property type="match status" value="1"/>
</dbReference>